<dbReference type="Pfam" id="PF09038">
    <property type="entry name" value="53-BP1_Tudor"/>
    <property type="match status" value="1"/>
</dbReference>
<dbReference type="SUPFAM" id="SSF52113">
    <property type="entry name" value="BRCT domain"/>
    <property type="match status" value="2"/>
</dbReference>
<feature type="region of interest" description="Disordered" evidence="1">
    <location>
        <begin position="103"/>
        <end position="122"/>
    </location>
</feature>
<dbReference type="FunFam" id="2.30.30.30:FF:000019">
    <property type="entry name" value="Tumor suppressor p53-binding protein 1"/>
    <property type="match status" value="1"/>
</dbReference>
<dbReference type="Gene3D" id="3.40.50.10190">
    <property type="entry name" value="BRCT domain"/>
    <property type="match status" value="1"/>
</dbReference>
<dbReference type="PANTHER" id="PTHR15321">
    <property type="entry name" value="TUMOR SUPPRESSOR P53-BINDING PROTEIN 1"/>
    <property type="match status" value="1"/>
</dbReference>
<dbReference type="AlphaFoldDB" id="A0A8C9L5P9"/>
<evidence type="ECO:0000256" key="1">
    <source>
        <dbReference type="SAM" id="MobiDB-lite"/>
    </source>
</evidence>
<dbReference type="InterPro" id="IPR036420">
    <property type="entry name" value="BRCT_dom_sf"/>
</dbReference>
<dbReference type="GO" id="GO:0045944">
    <property type="term" value="P:positive regulation of transcription by RNA polymerase II"/>
    <property type="evidence" value="ECO:0007669"/>
    <property type="project" value="TreeGrafter"/>
</dbReference>
<dbReference type="InterPro" id="IPR047250">
    <property type="entry name" value="BRCT_p53bp1-like_rpt2"/>
</dbReference>
<dbReference type="Gene3D" id="2.30.30.30">
    <property type="match status" value="1"/>
</dbReference>
<dbReference type="Proteomes" id="UP000694428">
    <property type="component" value="Unplaced"/>
</dbReference>
<dbReference type="Pfam" id="PF18428">
    <property type="entry name" value="BRCT_3"/>
    <property type="match status" value="1"/>
</dbReference>
<dbReference type="InterPro" id="IPR047252">
    <property type="entry name" value="TP53BP1-like"/>
</dbReference>
<dbReference type="GO" id="GO:0042393">
    <property type="term" value="F:histone binding"/>
    <property type="evidence" value="ECO:0007669"/>
    <property type="project" value="TreeGrafter"/>
</dbReference>
<feature type="compositionally biased region" description="Low complexity" evidence="1">
    <location>
        <begin position="142"/>
        <end position="164"/>
    </location>
</feature>
<accession>A0A8C9L5P9</accession>
<dbReference type="CDD" id="cd17724">
    <property type="entry name" value="BRCT_p53bp1_rpt2"/>
    <property type="match status" value="1"/>
</dbReference>
<feature type="region of interest" description="Disordered" evidence="1">
    <location>
        <begin position="138"/>
        <end position="168"/>
    </location>
</feature>
<dbReference type="GO" id="GO:0000077">
    <property type="term" value="P:DNA damage checkpoint signaling"/>
    <property type="evidence" value="ECO:0007669"/>
    <property type="project" value="TreeGrafter"/>
</dbReference>
<keyword evidence="4" id="KW-1185">Reference proteome</keyword>
<feature type="compositionally biased region" description="Polar residues" evidence="1">
    <location>
        <begin position="109"/>
        <end position="122"/>
    </location>
</feature>
<evidence type="ECO:0000259" key="2">
    <source>
        <dbReference type="Pfam" id="PF09038"/>
    </source>
</evidence>
<dbReference type="FunFam" id="2.30.30.140:FF:000021">
    <property type="entry name" value="Tumor suppressor p53-binding protein 1"/>
    <property type="match status" value="1"/>
</dbReference>
<dbReference type="InterPro" id="IPR015125">
    <property type="entry name" value="53-BP1_Tudor"/>
</dbReference>
<protein>
    <submittedName>
        <fullName evidence="3">Tumor protein p53 binding protein 1</fullName>
    </submittedName>
</protein>
<feature type="region of interest" description="Disordered" evidence="1">
    <location>
        <begin position="452"/>
        <end position="512"/>
    </location>
</feature>
<dbReference type="SUPFAM" id="SSF63748">
    <property type="entry name" value="Tudor/PWWP/MBT"/>
    <property type="match status" value="2"/>
</dbReference>
<dbReference type="Ensembl" id="ENSPSTT00000004789.1">
    <property type="protein sequence ID" value="ENSPSTP00000004558.1"/>
    <property type="gene ID" value="ENSPSTG00000003230.1"/>
</dbReference>
<sequence>MVKGFLPQCLCVVWGKNCTAETAVHKLILVVVCFDFNLSSLLQGEDEFNLLHPPRGQVQRRHVRTIREVRTVVTRVITDVYYVNGAEVERKVVEETEEPVVECQECETDTSSSRTTVGSSLTSGDLGDVSSFSSKASSLHRTSSGASSGLSATHSSSSSARGTGAVKGKVCGTESGEFALPIGRGVLGKLRYVVSQAGAALLCEEEEDSMLGTRQGGKAPVTPRGRGRRGRPPSRTTGTRDLAGIPVVEDLSTTGSLEEKSFVRTVRLPDGGEKSDTSGFCVLRRSDSPEIPLQVIAGPSDCADSSAGSSFVGLRVVAKWSSNGYFYSGMITQDVGAGKYKLLFDDGYECDVLGKDILLCDPIPLETEVTALSEDEYFSAGVVKGHRKESGELYYCIEKEGQRKWYKRMAVILSLEQGNKLREQFGLGPFEPVTPLTKAADISLDNLVEGKRKRRSNLVSPSTSSSSTTPTRKGMESPRVPPGVLSGKRKLVASEEEKSPAKRGRKSATVKPGAVRAGEFVSTCEGVDAVDPPVLEDHHGPLPHNKTLFLGYAFLLTMATPSDKLVNCQKPSDGPAGSSEEEEEFLEMTPYNKHYIAQQLRAGAGYILEDFNETQPMILAGLLQRHCNCSCSICLPPGAPCSCLQSYFVNYFFFFLTVCNSFFHRHPRENLFHNLKVLLVSDQQQNFLDLWSEILMTGGASSVKQHFSNANNKGTHWLSLVAGNPMLLCSPCCCTACLNF</sequence>
<dbReference type="InterPro" id="IPR014722">
    <property type="entry name" value="Rib_uL2_dom2"/>
</dbReference>
<proteinExistence type="predicted"/>
<dbReference type="CDD" id="cd20383">
    <property type="entry name" value="Tudor_53BP1"/>
    <property type="match status" value="1"/>
</dbReference>
<feature type="domain" description="Tumour suppressor p53-binding protein-1 Tudor" evidence="2">
    <location>
        <begin position="308"/>
        <end position="429"/>
    </location>
</feature>
<dbReference type="GO" id="GO:0005634">
    <property type="term" value="C:nucleus"/>
    <property type="evidence" value="ECO:0007669"/>
    <property type="project" value="TreeGrafter"/>
</dbReference>
<reference evidence="3" key="2">
    <citation type="submission" date="2025-09" db="UniProtKB">
        <authorList>
            <consortium name="Ensembl"/>
        </authorList>
    </citation>
    <scope>IDENTIFICATION</scope>
</reference>
<feature type="compositionally biased region" description="Low complexity" evidence="1">
    <location>
        <begin position="460"/>
        <end position="471"/>
    </location>
</feature>
<reference evidence="3" key="1">
    <citation type="submission" date="2025-08" db="UniProtKB">
        <authorList>
            <consortium name="Ensembl"/>
        </authorList>
    </citation>
    <scope>IDENTIFICATION</scope>
</reference>
<evidence type="ECO:0000313" key="3">
    <source>
        <dbReference type="Ensembl" id="ENSPSTP00000004558.1"/>
    </source>
</evidence>
<evidence type="ECO:0000313" key="4">
    <source>
        <dbReference type="Proteomes" id="UP000694428"/>
    </source>
</evidence>
<feature type="region of interest" description="Disordered" evidence="1">
    <location>
        <begin position="208"/>
        <end position="244"/>
    </location>
</feature>
<dbReference type="PANTHER" id="PTHR15321:SF3">
    <property type="entry name" value="TP53-BINDING PROTEIN 1"/>
    <property type="match status" value="1"/>
</dbReference>
<organism evidence="3 4">
    <name type="scientific">Pavo cristatus</name>
    <name type="common">Indian peafowl</name>
    <name type="synonym">Blue peafowl</name>
    <dbReference type="NCBI Taxonomy" id="9049"/>
    <lineage>
        <taxon>Eukaryota</taxon>
        <taxon>Metazoa</taxon>
        <taxon>Chordata</taxon>
        <taxon>Craniata</taxon>
        <taxon>Vertebrata</taxon>
        <taxon>Euteleostomi</taxon>
        <taxon>Archelosauria</taxon>
        <taxon>Archosauria</taxon>
        <taxon>Dinosauria</taxon>
        <taxon>Saurischia</taxon>
        <taxon>Theropoda</taxon>
        <taxon>Coelurosauria</taxon>
        <taxon>Aves</taxon>
        <taxon>Neognathae</taxon>
        <taxon>Galloanserae</taxon>
        <taxon>Galliformes</taxon>
        <taxon>Phasianidae</taxon>
        <taxon>Phasianinae</taxon>
        <taxon>Pavo</taxon>
    </lineage>
</organism>
<name>A0A8C9L5P9_PAVCR</name>
<dbReference type="Gene3D" id="2.30.30.140">
    <property type="match status" value="1"/>
</dbReference>